<feature type="transmembrane region" description="Helical" evidence="1">
    <location>
        <begin position="661"/>
        <end position="683"/>
    </location>
</feature>
<organism evidence="3 4">
    <name type="scientific">Maribellus comscasis</name>
    <dbReference type="NCBI Taxonomy" id="2681766"/>
    <lineage>
        <taxon>Bacteria</taxon>
        <taxon>Pseudomonadati</taxon>
        <taxon>Bacteroidota</taxon>
        <taxon>Bacteroidia</taxon>
        <taxon>Marinilabiliales</taxon>
        <taxon>Prolixibacteraceae</taxon>
        <taxon>Maribellus</taxon>
    </lineage>
</organism>
<evidence type="ECO:0000313" key="4">
    <source>
        <dbReference type="Proteomes" id="UP000428260"/>
    </source>
</evidence>
<protein>
    <recommendedName>
        <fullName evidence="2">Aerotolerance regulator N-terminal domain-containing protein</fullName>
    </recommendedName>
</protein>
<dbReference type="KEGG" id="mcos:GM418_24740"/>
<dbReference type="Proteomes" id="UP000428260">
    <property type="component" value="Chromosome"/>
</dbReference>
<reference evidence="3 4" key="1">
    <citation type="submission" date="2019-11" db="EMBL/GenBank/DDBJ databases">
        <authorList>
            <person name="Zheng R.K."/>
            <person name="Sun C.M."/>
        </authorList>
    </citation>
    <scope>NUCLEOTIDE SEQUENCE [LARGE SCALE GENOMIC DNA]</scope>
    <source>
        <strain evidence="3 4">WC007</strain>
    </source>
</reference>
<keyword evidence="1" id="KW-1133">Transmembrane helix</keyword>
<accession>A0A6I6JUK6</accession>
<sequence>MNFLFPTFLFALLAVAIPIIIHLFSFRRYKTVYFSNVGFLKNVKKESQKKSKIKQLLILLARILTIVFLVFAFAQPYIPNNQEVKRQTSQLVAVYVDNSFSMNALSEQGQLLEVARNKALEIALAYPPGTKFRLFTNDLEPKHQHIFNREQFIREVSGIHSSPNLVPLSLIYNRFSNQSQDDDGKSDKNLYFISDFQRSITDVENFRDENIFSYFLPLVPNEVANLYIDSCWVEIPAHRLNQEETIYVKIKNSSNQDYQNLPLRIFLNDSVKSITNFSVAAQNEITTSLIYTNNSAGSQQGKVEITDYPFTYDNNWFLSYYVEPELKALAIYSDDTKSQEGLNYIAALFNEDDYVQLDEMNVQNMQMSRLPEYNAIFLINLNNFTSGFINELTTVARNGVSVVLFPGLDDLIVNNNLLSRFNSKLITGKDTTTQKISGIDFDNKFYEDVFQKREENAILPEIDGHLKFEENIRSAATRLLWFPNGDNALFSEPVENGKLWVFGFSLNSLNEAFARDALFVPTIYNIVLNSMPDQAISYTIGENNSYNIPRNKKIDLNSTIEIENRNSGEKFIPEKTVTSVGTRIDFNDLISDAGHYLIQNDGETISTIAFNYNRNESDLRYFTPNELENLSETSGLNTSVVKDVTSNFSDIFDEVQNGKQLWKWCILLALFFIVAEILIIRFWK</sequence>
<dbReference type="RefSeq" id="WP_158869944.1">
    <property type="nucleotide sequence ID" value="NZ_CP046401.1"/>
</dbReference>
<keyword evidence="4" id="KW-1185">Reference proteome</keyword>
<feature type="domain" description="Aerotolerance regulator N-terminal" evidence="2">
    <location>
        <begin position="1"/>
        <end position="76"/>
    </location>
</feature>
<feature type="transmembrane region" description="Helical" evidence="1">
    <location>
        <begin position="56"/>
        <end position="78"/>
    </location>
</feature>
<dbReference type="NCBIfam" id="TIGR02226">
    <property type="entry name" value="two_anch"/>
    <property type="match status" value="1"/>
</dbReference>
<keyword evidence="1" id="KW-0812">Transmembrane</keyword>
<dbReference type="InterPro" id="IPR024163">
    <property type="entry name" value="Aerotolerance_reg_N"/>
</dbReference>
<gene>
    <name evidence="3" type="ORF">GM418_24740</name>
</gene>
<name>A0A6I6JUK6_9BACT</name>
<proteinExistence type="predicted"/>
<keyword evidence="1" id="KW-0472">Membrane</keyword>
<evidence type="ECO:0000313" key="3">
    <source>
        <dbReference type="EMBL" id="QGY46746.1"/>
    </source>
</evidence>
<dbReference type="PANTHER" id="PTHR37464">
    <property type="entry name" value="BLL2463 PROTEIN"/>
    <property type="match status" value="1"/>
</dbReference>
<dbReference type="EMBL" id="CP046401">
    <property type="protein sequence ID" value="QGY46746.1"/>
    <property type="molecule type" value="Genomic_DNA"/>
</dbReference>
<dbReference type="Pfam" id="PF07584">
    <property type="entry name" value="BatA"/>
    <property type="match status" value="1"/>
</dbReference>
<evidence type="ECO:0000256" key="1">
    <source>
        <dbReference type="SAM" id="Phobius"/>
    </source>
</evidence>
<feature type="transmembrane region" description="Helical" evidence="1">
    <location>
        <begin position="6"/>
        <end position="26"/>
    </location>
</feature>
<dbReference type="PANTHER" id="PTHR37464:SF1">
    <property type="entry name" value="BLL2463 PROTEIN"/>
    <property type="match status" value="1"/>
</dbReference>
<evidence type="ECO:0000259" key="2">
    <source>
        <dbReference type="Pfam" id="PF07584"/>
    </source>
</evidence>
<dbReference type="InterPro" id="IPR011933">
    <property type="entry name" value="Double_TM_dom"/>
</dbReference>
<dbReference type="AlphaFoldDB" id="A0A6I6JUK6"/>